<dbReference type="Proteomes" id="UP000290759">
    <property type="component" value="Unassembled WGS sequence"/>
</dbReference>
<evidence type="ECO:0000313" key="2">
    <source>
        <dbReference type="EMBL" id="RYC32078.1"/>
    </source>
</evidence>
<reference evidence="2 3" key="2">
    <citation type="submission" date="2019-02" db="EMBL/GenBank/DDBJ databases">
        <title>'Lichenibacterium ramalinii' gen. nov. sp. nov., 'Lichenibacterium minor' gen. nov. sp. nov.</title>
        <authorList>
            <person name="Pankratov T."/>
        </authorList>
    </citation>
    <scope>NUCLEOTIDE SEQUENCE [LARGE SCALE GENOMIC DNA]</scope>
    <source>
        <strain evidence="2 3">RmlP026</strain>
    </source>
</reference>
<protein>
    <submittedName>
        <fullName evidence="2">Gluconate 2-dehydrogenase subunit 3 family protein</fullName>
    </submittedName>
</protein>
<feature type="region of interest" description="Disordered" evidence="1">
    <location>
        <begin position="1"/>
        <end position="21"/>
    </location>
</feature>
<reference evidence="2 3" key="1">
    <citation type="submission" date="2018-12" db="EMBL/GenBank/DDBJ databases">
        <authorList>
            <person name="Grouzdev D.S."/>
            <person name="Krutkina M.S."/>
        </authorList>
    </citation>
    <scope>NUCLEOTIDE SEQUENCE [LARGE SCALE GENOMIC DNA]</scope>
    <source>
        <strain evidence="2 3">RmlP026</strain>
    </source>
</reference>
<sequence length="221" mass="23648">MDKDTSAAVPRRDGSATAGLRDHRYPAGTFAGLIGTPFVTAPTRAALTARLAKPAVTAPRFLDAGEFALLGAVCDRLLDQDGERRIDVPGAIDARLASGETDGWRYDELPDDGSAMKRGLAGFDETARAMAGRGFLELPLDDRDRVIEAVQGGHPAGRAWAALPAKRFFEDLLAAATEAYYAHPLAQEEIGYVGYADARGWQQIELGQREAREPEPVGAAL</sequence>
<dbReference type="EMBL" id="QYBB01000009">
    <property type="protein sequence ID" value="RYC32078.1"/>
    <property type="molecule type" value="Genomic_DNA"/>
</dbReference>
<accession>A0A4Q2U805</accession>
<keyword evidence="3" id="KW-1185">Reference proteome</keyword>
<evidence type="ECO:0000256" key="1">
    <source>
        <dbReference type="SAM" id="MobiDB-lite"/>
    </source>
</evidence>
<organism evidence="2 3">
    <name type="scientific">Lichenibacterium minor</name>
    <dbReference type="NCBI Taxonomy" id="2316528"/>
    <lineage>
        <taxon>Bacteria</taxon>
        <taxon>Pseudomonadati</taxon>
        <taxon>Pseudomonadota</taxon>
        <taxon>Alphaproteobacteria</taxon>
        <taxon>Hyphomicrobiales</taxon>
        <taxon>Lichenihabitantaceae</taxon>
        <taxon>Lichenibacterium</taxon>
    </lineage>
</organism>
<gene>
    <name evidence="2" type="ORF">D3273_10120</name>
</gene>
<dbReference type="Pfam" id="PF13618">
    <property type="entry name" value="Gluconate_2-dh3"/>
    <property type="match status" value="1"/>
</dbReference>
<dbReference type="AlphaFoldDB" id="A0A4Q2U805"/>
<dbReference type="RefSeq" id="WP_129226099.1">
    <property type="nucleotide sequence ID" value="NZ_QYBB01000009.1"/>
</dbReference>
<evidence type="ECO:0000313" key="3">
    <source>
        <dbReference type="Proteomes" id="UP000290759"/>
    </source>
</evidence>
<comment type="caution">
    <text evidence="2">The sequence shown here is derived from an EMBL/GenBank/DDBJ whole genome shotgun (WGS) entry which is preliminary data.</text>
</comment>
<proteinExistence type="predicted"/>
<dbReference type="OrthoDB" id="9780765at2"/>
<dbReference type="InterPro" id="IPR027056">
    <property type="entry name" value="Gluconate_2DH_su3"/>
</dbReference>
<name>A0A4Q2U805_9HYPH</name>